<evidence type="ECO:0008006" key="4">
    <source>
        <dbReference type="Google" id="ProtNLM"/>
    </source>
</evidence>
<feature type="signal peptide" evidence="2">
    <location>
        <begin position="1"/>
        <end position="21"/>
    </location>
</feature>
<name>A0AAU7UBE7_9DEIO</name>
<dbReference type="AlphaFoldDB" id="A0AAU7UBE7"/>
<organism evidence="3">
    <name type="scientific">Deinococcus sonorensis KR-87</name>
    <dbReference type="NCBI Taxonomy" id="694439"/>
    <lineage>
        <taxon>Bacteria</taxon>
        <taxon>Thermotogati</taxon>
        <taxon>Deinococcota</taxon>
        <taxon>Deinococci</taxon>
        <taxon>Deinococcales</taxon>
        <taxon>Deinococcaceae</taxon>
        <taxon>Deinococcus</taxon>
    </lineage>
</organism>
<dbReference type="EMBL" id="CP158299">
    <property type="protein sequence ID" value="XBV85809.1"/>
    <property type="molecule type" value="Genomic_DNA"/>
</dbReference>
<evidence type="ECO:0000256" key="1">
    <source>
        <dbReference type="SAM" id="Phobius"/>
    </source>
</evidence>
<accession>A0AAU7UBE7</accession>
<keyword evidence="1" id="KW-0812">Transmembrane</keyword>
<feature type="transmembrane region" description="Helical" evidence="1">
    <location>
        <begin position="214"/>
        <end position="235"/>
    </location>
</feature>
<dbReference type="KEGG" id="dsc:ABOD76_05755"/>
<keyword evidence="1" id="KW-0472">Membrane</keyword>
<evidence type="ECO:0000256" key="2">
    <source>
        <dbReference type="SAM" id="SignalP"/>
    </source>
</evidence>
<reference evidence="3" key="1">
    <citation type="submission" date="2024-06" db="EMBL/GenBank/DDBJ databases">
        <title>Draft Genome Sequence of Deinococcus sonorensis Type Strain KR-87, a Biofilm Producing Representative of the Genus Deinococcus.</title>
        <authorList>
            <person name="Boren L.S."/>
            <person name="Grosso R.A."/>
            <person name="Hugenberg-Cox A.N."/>
            <person name="Hill J.T.E."/>
            <person name="Albert C.M."/>
            <person name="Tuohy J.M."/>
        </authorList>
    </citation>
    <scope>NUCLEOTIDE SEQUENCE</scope>
    <source>
        <strain evidence="3">KR-87</strain>
    </source>
</reference>
<keyword evidence="2" id="KW-0732">Signal</keyword>
<sequence>MKRLALLAGLLLSACAPTLQQAPASLALQAAFSSDGVVWSEGGQAHVARAPTFQASTVRLPAPATAVSWQGGVPWVAVPRLNALLSADGRPVTLPVGRVVALSGTRVYRQDGSAVTYAGAATEGLIGAPGAVLTGPDGLDYAVQQGRLYRVSGGPVLLSAAARPFLYATLTGAATANAPTLQTQDGLYTLSGEALERRDLTGALLARVSHAPGLIGAVGATIVTVSAGGLLRFFAPDLRELKP</sequence>
<dbReference type="PROSITE" id="PS51257">
    <property type="entry name" value="PROKAR_LIPOPROTEIN"/>
    <property type="match status" value="1"/>
</dbReference>
<feature type="chain" id="PRO_5043493276" description="Lipoprotein" evidence="2">
    <location>
        <begin position="22"/>
        <end position="243"/>
    </location>
</feature>
<protein>
    <recommendedName>
        <fullName evidence="4">Lipoprotein</fullName>
    </recommendedName>
</protein>
<dbReference type="RefSeq" id="WP_350243851.1">
    <property type="nucleotide sequence ID" value="NZ_CP158299.1"/>
</dbReference>
<evidence type="ECO:0000313" key="3">
    <source>
        <dbReference type="EMBL" id="XBV85809.1"/>
    </source>
</evidence>
<keyword evidence="1" id="KW-1133">Transmembrane helix</keyword>
<proteinExistence type="predicted"/>
<gene>
    <name evidence="3" type="ORF">ABOD76_05755</name>
</gene>